<name>A0ABY7G229_MYAAR</name>
<feature type="signal peptide" evidence="1">
    <location>
        <begin position="1"/>
        <end position="19"/>
    </location>
</feature>
<dbReference type="EMBL" id="CP111026">
    <property type="protein sequence ID" value="WAR28507.1"/>
    <property type="molecule type" value="Genomic_DNA"/>
</dbReference>
<evidence type="ECO:0000313" key="2">
    <source>
        <dbReference type="EMBL" id="WAR28507.1"/>
    </source>
</evidence>
<evidence type="ECO:0000313" key="3">
    <source>
        <dbReference type="Proteomes" id="UP001164746"/>
    </source>
</evidence>
<protein>
    <submittedName>
        <fullName evidence="2">Uncharacterized protein</fullName>
    </submittedName>
</protein>
<accession>A0ABY7G229</accession>
<organism evidence="2 3">
    <name type="scientific">Mya arenaria</name>
    <name type="common">Soft-shell clam</name>
    <dbReference type="NCBI Taxonomy" id="6604"/>
    <lineage>
        <taxon>Eukaryota</taxon>
        <taxon>Metazoa</taxon>
        <taxon>Spiralia</taxon>
        <taxon>Lophotrochozoa</taxon>
        <taxon>Mollusca</taxon>
        <taxon>Bivalvia</taxon>
        <taxon>Autobranchia</taxon>
        <taxon>Heteroconchia</taxon>
        <taxon>Euheterodonta</taxon>
        <taxon>Imparidentia</taxon>
        <taxon>Neoheterodontei</taxon>
        <taxon>Myida</taxon>
        <taxon>Myoidea</taxon>
        <taxon>Myidae</taxon>
        <taxon>Mya</taxon>
    </lineage>
</organism>
<keyword evidence="3" id="KW-1185">Reference proteome</keyword>
<proteinExistence type="predicted"/>
<keyword evidence="1" id="KW-0732">Signal</keyword>
<gene>
    <name evidence="2" type="ORF">MAR_014211</name>
</gene>
<dbReference type="Proteomes" id="UP001164746">
    <property type="component" value="Chromosome 15"/>
</dbReference>
<feature type="chain" id="PRO_5047351768" evidence="1">
    <location>
        <begin position="20"/>
        <end position="266"/>
    </location>
</feature>
<sequence>MEHVGIIIVVLCVIVTCHAGCVEENKKTVEDVLNPLKEELAKKSPNDVPDFLCMTEHKASLDKIIKHFNNCTDFVDEAFIKELKHASAKVFADDLFHIKSANEFCKCLPTLPCLNEIDLGKMSRTQNNNTVWKELAEPAYICGMTAWFDISSLEYAHRFAQNHCKHWPDVKHTCSQKRSKWYSIEVCVKYAATLKDDKDRMCGMRKCAEKYMTTCPAGDMEYFIDSVNVFAEHKLMTTPCQIAMATVARATVLSIFFRFYVGTPYD</sequence>
<reference evidence="2" key="1">
    <citation type="submission" date="2022-11" db="EMBL/GenBank/DDBJ databases">
        <title>Centuries of genome instability and evolution in soft-shell clam transmissible cancer (bioRxiv).</title>
        <authorList>
            <person name="Hart S.F.M."/>
            <person name="Yonemitsu M.A."/>
            <person name="Giersch R.M."/>
            <person name="Beal B.F."/>
            <person name="Arriagada G."/>
            <person name="Davis B.W."/>
            <person name="Ostrander E.A."/>
            <person name="Goff S.P."/>
            <person name="Metzger M.J."/>
        </authorList>
    </citation>
    <scope>NUCLEOTIDE SEQUENCE</scope>
    <source>
        <strain evidence="2">MELC-2E11</strain>
        <tissue evidence="2">Siphon/mantle</tissue>
    </source>
</reference>
<evidence type="ECO:0000256" key="1">
    <source>
        <dbReference type="SAM" id="SignalP"/>
    </source>
</evidence>